<dbReference type="EMBL" id="DMAN01000332">
    <property type="protein sequence ID" value="HAE28437.1"/>
    <property type="molecule type" value="Genomic_DNA"/>
</dbReference>
<organism evidence="1 2">
    <name type="scientific">Hyphomonas adhaerens</name>
    <dbReference type="NCBI Taxonomy" id="81029"/>
    <lineage>
        <taxon>Bacteria</taxon>
        <taxon>Pseudomonadati</taxon>
        <taxon>Pseudomonadota</taxon>
        <taxon>Alphaproteobacteria</taxon>
        <taxon>Hyphomonadales</taxon>
        <taxon>Hyphomonadaceae</taxon>
        <taxon>Hyphomonas</taxon>
    </lineage>
</organism>
<dbReference type="RefSeq" id="WP_272990329.1">
    <property type="nucleotide sequence ID" value="NZ_CAJWRG010000084.1"/>
</dbReference>
<name>A0A3B9H157_9PROT</name>
<dbReference type="SUPFAM" id="SSF54637">
    <property type="entry name" value="Thioesterase/thiol ester dehydrase-isomerase"/>
    <property type="match status" value="1"/>
</dbReference>
<sequence length="319" mass="35629">MRHASPFEAEIQELEGVLKGPLRSPRQMLGDQTYDDHASIHDDATAQKLGFQGGTIEGPTHYSLFAPLGFAVWGQRFLEQGCLSVHYRNPAFEGEQLRGFLKKGADENHAEIWAEKPDGVEVLRGSASVGQGSQPTALEQRLKSLSPLERPVIMADLTIGMKTGRVPVRMGFDQHMGDLYPFTLSQKLGVITEPSPWYTGSDTPWGRPIIPFEMLSVLLQYTARIGHFPVREPVVGLFADQEIRLIDGPLFVDEAYEVERELVALSGSRRTESFWVMTRAYRVADGKHVASMLLNQATLKESYAPYEAEYIELYGTETV</sequence>
<dbReference type="AlphaFoldDB" id="A0A3B9H157"/>
<evidence type="ECO:0000313" key="1">
    <source>
        <dbReference type="EMBL" id="HAE28437.1"/>
    </source>
</evidence>
<proteinExistence type="predicted"/>
<gene>
    <name evidence="1" type="ORF">DCG58_14835</name>
</gene>
<evidence type="ECO:0000313" key="2">
    <source>
        <dbReference type="Proteomes" id="UP000259610"/>
    </source>
</evidence>
<comment type="caution">
    <text evidence="1">The sequence shown here is derived from an EMBL/GenBank/DDBJ whole genome shotgun (WGS) entry which is preliminary data.</text>
</comment>
<accession>A0A3B9H157</accession>
<dbReference type="Proteomes" id="UP000259610">
    <property type="component" value="Unassembled WGS sequence"/>
</dbReference>
<reference evidence="1 2" key="1">
    <citation type="journal article" date="2018" name="Nat. Biotechnol.">
        <title>A standardized bacterial taxonomy based on genome phylogeny substantially revises the tree of life.</title>
        <authorList>
            <person name="Parks D.H."/>
            <person name="Chuvochina M."/>
            <person name="Waite D.W."/>
            <person name="Rinke C."/>
            <person name="Skarshewski A."/>
            <person name="Chaumeil P.A."/>
            <person name="Hugenholtz P."/>
        </authorList>
    </citation>
    <scope>NUCLEOTIDE SEQUENCE [LARGE SCALE GENOMIC DNA]</scope>
    <source>
        <strain evidence="1">UBA8733</strain>
    </source>
</reference>
<evidence type="ECO:0008006" key="3">
    <source>
        <dbReference type="Google" id="ProtNLM"/>
    </source>
</evidence>
<protein>
    <recommendedName>
        <fullName evidence="3">N-terminal of MaoC-like dehydratase domain-containing protein</fullName>
    </recommendedName>
</protein>
<dbReference type="InterPro" id="IPR029069">
    <property type="entry name" value="HotDog_dom_sf"/>
</dbReference>